<dbReference type="EMBL" id="JACHXZ010000001">
    <property type="protein sequence ID" value="MBB3167347.1"/>
    <property type="molecule type" value="Genomic_DNA"/>
</dbReference>
<dbReference type="AlphaFoldDB" id="A0A839UPJ1"/>
<evidence type="ECO:0008006" key="4">
    <source>
        <dbReference type="Google" id="ProtNLM"/>
    </source>
</evidence>
<organism evidence="2 3">
    <name type="scientific">Simiduia aestuariiviva</name>
    <dbReference type="NCBI Taxonomy" id="1510459"/>
    <lineage>
        <taxon>Bacteria</taxon>
        <taxon>Pseudomonadati</taxon>
        <taxon>Pseudomonadota</taxon>
        <taxon>Gammaproteobacteria</taxon>
        <taxon>Cellvibrionales</taxon>
        <taxon>Cellvibrionaceae</taxon>
        <taxon>Simiduia</taxon>
    </lineage>
</organism>
<protein>
    <recommendedName>
        <fullName evidence="4">DUF1579 domain-containing protein</fullName>
    </recommendedName>
</protein>
<accession>A0A839UPJ1</accession>
<feature type="chain" id="PRO_5032916553" description="DUF1579 domain-containing protein" evidence="1">
    <location>
        <begin position="32"/>
        <end position="176"/>
    </location>
</feature>
<feature type="signal peptide" evidence="1">
    <location>
        <begin position="1"/>
        <end position="31"/>
    </location>
</feature>
<evidence type="ECO:0000313" key="3">
    <source>
        <dbReference type="Proteomes" id="UP000559987"/>
    </source>
</evidence>
<comment type="caution">
    <text evidence="2">The sequence shown here is derived from an EMBL/GenBank/DDBJ whole genome shotgun (WGS) entry which is preliminary data.</text>
</comment>
<sequence length="176" mass="20172">MKRQLPVKNTISRLFKLGWFWGLLAPSAVLGAPCQSEAHRQFDFWLGQWEVRTADGNLAGHNNIQLVEQGCVLREQYRTPKGYTGQSYTLYDASRQQWHQTWVDNQGTLLLLSGGFSDGQMVLSGTTLAPEGEQDNRITWSQEPDGRVRQHWQVRKGEQWQSLFDGFYERVTPAAE</sequence>
<reference evidence="2 3" key="1">
    <citation type="submission" date="2020-08" db="EMBL/GenBank/DDBJ databases">
        <title>Genomic Encyclopedia of Type Strains, Phase III (KMG-III): the genomes of soil and plant-associated and newly described type strains.</title>
        <authorList>
            <person name="Whitman W."/>
        </authorList>
    </citation>
    <scope>NUCLEOTIDE SEQUENCE [LARGE SCALE GENOMIC DNA]</scope>
    <source>
        <strain evidence="2 3">CECT 8571</strain>
    </source>
</reference>
<evidence type="ECO:0000313" key="2">
    <source>
        <dbReference type="EMBL" id="MBB3167347.1"/>
    </source>
</evidence>
<keyword evidence="1" id="KW-0732">Signal</keyword>
<dbReference type="Proteomes" id="UP000559987">
    <property type="component" value="Unassembled WGS sequence"/>
</dbReference>
<proteinExistence type="predicted"/>
<name>A0A839UPJ1_9GAMM</name>
<gene>
    <name evidence="2" type="ORF">FHS30_000523</name>
</gene>
<keyword evidence="3" id="KW-1185">Reference proteome</keyword>
<evidence type="ECO:0000256" key="1">
    <source>
        <dbReference type="SAM" id="SignalP"/>
    </source>
</evidence>
<dbReference type="RefSeq" id="WP_183907988.1">
    <property type="nucleotide sequence ID" value="NZ_JACHXZ010000001.1"/>
</dbReference>